<keyword evidence="2" id="KW-0732">Signal</keyword>
<keyword evidence="1" id="KW-0472">Membrane</keyword>
<dbReference type="RefSeq" id="WP_279247723.1">
    <property type="nucleotide sequence ID" value="NZ_SHNO01000001.1"/>
</dbReference>
<feature type="signal peptide" evidence="2">
    <location>
        <begin position="1"/>
        <end position="23"/>
    </location>
</feature>
<feature type="chain" id="PRO_5045092615" description="IPTL-CTERM protein sorting domain-containing protein" evidence="2">
    <location>
        <begin position="24"/>
        <end position="159"/>
    </location>
</feature>
<evidence type="ECO:0000256" key="2">
    <source>
        <dbReference type="SAM" id="SignalP"/>
    </source>
</evidence>
<comment type="caution">
    <text evidence="3">The sequence shown here is derived from an EMBL/GenBank/DDBJ whole genome shotgun (WGS) entry which is preliminary data.</text>
</comment>
<evidence type="ECO:0000313" key="3">
    <source>
        <dbReference type="EMBL" id="MCX2975965.1"/>
    </source>
</evidence>
<keyword evidence="1" id="KW-0812">Transmembrane</keyword>
<reference evidence="3" key="1">
    <citation type="submission" date="2019-02" db="EMBL/GenBank/DDBJ databases">
        <authorList>
            <person name="Li S.-H."/>
        </authorList>
    </citation>
    <scope>NUCLEOTIDE SEQUENCE</scope>
    <source>
        <strain evidence="3">IMCC11814</strain>
    </source>
</reference>
<feature type="transmembrane region" description="Helical" evidence="1">
    <location>
        <begin position="131"/>
        <end position="149"/>
    </location>
</feature>
<protein>
    <recommendedName>
        <fullName evidence="5">IPTL-CTERM protein sorting domain-containing protein</fullName>
    </recommendedName>
</protein>
<sequence>MPKILVLLSLMISIVGFSVQGNAQPETSEGCDILNGVDLPARNPTGGILGASRAYFAGDTILATVSSPTENGPPTSIELRVDGNVVDSDSFPGSVTYVFPSDGNFDVDMDLDDGQATWTLTCGQPPQAVPTMPITGLVLTILGVLLVASRRLQVSIKRK</sequence>
<dbReference type="Proteomes" id="UP001143304">
    <property type="component" value="Unassembled WGS sequence"/>
</dbReference>
<dbReference type="EMBL" id="SHNO01000001">
    <property type="protein sequence ID" value="MCX2975965.1"/>
    <property type="molecule type" value="Genomic_DNA"/>
</dbReference>
<proteinExistence type="predicted"/>
<evidence type="ECO:0000256" key="1">
    <source>
        <dbReference type="SAM" id="Phobius"/>
    </source>
</evidence>
<keyword evidence="4" id="KW-1185">Reference proteome</keyword>
<organism evidence="3 4">
    <name type="scientific">Candidatus Marimicrobium litorale</name>
    <dbReference type="NCBI Taxonomy" id="2518991"/>
    <lineage>
        <taxon>Bacteria</taxon>
        <taxon>Pseudomonadati</taxon>
        <taxon>Pseudomonadota</taxon>
        <taxon>Gammaproteobacteria</taxon>
        <taxon>Cellvibrionales</taxon>
        <taxon>Halieaceae</taxon>
        <taxon>Marimicrobium</taxon>
    </lineage>
</organism>
<evidence type="ECO:0000313" key="4">
    <source>
        <dbReference type="Proteomes" id="UP001143304"/>
    </source>
</evidence>
<gene>
    <name evidence="3" type="ORF">EYC82_01170</name>
</gene>
<evidence type="ECO:0008006" key="5">
    <source>
        <dbReference type="Google" id="ProtNLM"/>
    </source>
</evidence>
<name>A0ABT3T291_9GAMM</name>
<accession>A0ABT3T291</accession>
<keyword evidence="1" id="KW-1133">Transmembrane helix</keyword>